<name>A0A913XHZ8_EXADI</name>
<dbReference type="EnsemblMetazoa" id="XM_028660226.1">
    <property type="protein sequence ID" value="XP_028516027.1"/>
    <property type="gene ID" value="LOC110242909"/>
</dbReference>
<dbReference type="PROSITE" id="PS50005">
    <property type="entry name" value="TPR"/>
    <property type="match status" value="3"/>
</dbReference>
<dbReference type="PANTHER" id="PTHR10098:SF108">
    <property type="entry name" value="TETRATRICOPEPTIDE REPEAT PROTEIN 28"/>
    <property type="match status" value="1"/>
</dbReference>
<dbReference type="Pfam" id="PF12770">
    <property type="entry name" value="CHAT"/>
    <property type="match status" value="1"/>
</dbReference>
<dbReference type="InterPro" id="IPR011990">
    <property type="entry name" value="TPR-like_helical_dom_sf"/>
</dbReference>
<accession>A0A913XHZ8</accession>
<keyword evidence="1" id="KW-0802">TPR repeat</keyword>
<sequence length="898" mass="100477">MKWSKAYSIGESKLEAGETRDAIRYFKKALVIAQKNGSKQEEADTLERLGNVYRDIEHYHEAVDCFEKGLEIVKETGDKKLESEMCYRIGLACDKLGDYEKFMQYSKQGFNVALRIGDSRLTAHSYEGLGRAFCALCDYQKSITCHKKAIDVYKQLNNEEGLGVCYANMSLSYQMQGKYHDAIRLLEESLRISVNEIGRKEHQAIALLNLGTIYTKLNDIDKALEMFQKSLTISIDISNKGLQANCCVGLGNLLINYSNKYLKAIPFFQQCLDISIEIGDKQLQSVTLVNIGKCLTGLHRYEEANKHYDSSLAIAKELNDKGLEASIYYAMAENNIIRNQFQTALPLLEKCHDIASINGNTEIEGAACYGLGKIYYSLHKENQGHQACHDTDDNIAKSEQYLRKALDCFDFLFQHLHQRDLLKVSIFDKFNKAYKLLTTVLIETGRPQEALLVSDGGRARALGDRLMFKYGIIQKDMSLPKPLTYSDVEAIFFKDVFSILHYSLLSNSLAVWVLAKDSLMFRETEKEQFNSAIEILTQEKKDGDENSIKRFFTATVSRAYEMMKIQESVTCENRSLDDCVTSKDHVTTKASESLSRDDGTSEETLDKASHPLETLYNCLVGPVLSDVRHDEIVIVPDGPMYRVPFAALRDPNTGHYLSDTKRIRLAPSIAILKALNECPVDHHSQKGALIVGNPSVGEVMFRGKKRVFARLASAGTEVRVISYKLGQAALTGEQATKNAVLHKLREGSAVIHIAAHGSSDNGEIALAPNVSPERQGIPEEDDYLLTMREVQEIGIKAQLVVLSCCYSGRGEIRAEGMVGLSRAFLAAGARSVVASLWAIDDTITLCFMLKFYGYLTRGDSASVSLHKAMLDIRAEEGHRDPKYWAPFFLIGDDVTLNL</sequence>
<dbReference type="KEGG" id="epa:110242909"/>
<protein>
    <recommendedName>
        <fullName evidence="2">CHAT domain-containing protein</fullName>
    </recommendedName>
</protein>
<dbReference type="AlphaFoldDB" id="A0A913XHZ8"/>
<dbReference type="PANTHER" id="PTHR10098">
    <property type="entry name" value="RAPSYN-RELATED"/>
    <property type="match status" value="1"/>
</dbReference>
<dbReference type="Proteomes" id="UP000887567">
    <property type="component" value="Unplaced"/>
</dbReference>
<feature type="domain" description="CHAT" evidence="2">
    <location>
        <begin position="611"/>
        <end position="892"/>
    </location>
</feature>
<feature type="repeat" description="TPR" evidence="1">
    <location>
        <begin position="43"/>
        <end position="76"/>
    </location>
</feature>
<keyword evidence="4" id="KW-1185">Reference proteome</keyword>
<dbReference type="RefSeq" id="XP_028516027.1">
    <property type="nucleotide sequence ID" value="XM_028660226.1"/>
</dbReference>
<dbReference type="EnsemblMetazoa" id="XM_021048955.2">
    <property type="protein sequence ID" value="XP_020904614.1"/>
    <property type="gene ID" value="LOC110242909"/>
</dbReference>
<dbReference type="InterPro" id="IPR024983">
    <property type="entry name" value="CHAT_dom"/>
</dbReference>
<evidence type="ECO:0000313" key="3">
    <source>
        <dbReference type="EnsemblMetazoa" id="XP_020904614.1"/>
    </source>
</evidence>
<proteinExistence type="predicted"/>
<feature type="repeat" description="TPR" evidence="1">
    <location>
        <begin position="3"/>
        <end position="36"/>
    </location>
</feature>
<dbReference type="Gene3D" id="1.25.40.10">
    <property type="entry name" value="Tetratricopeptide repeat domain"/>
    <property type="match status" value="3"/>
</dbReference>
<dbReference type="RefSeq" id="XP_020904614.1">
    <property type="nucleotide sequence ID" value="XM_021048955.2"/>
</dbReference>
<feature type="repeat" description="TPR" evidence="1">
    <location>
        <begin position="204"/>
        <end position="237"/>
    </location>
</feature>
<dbReference type="PROSITE" id="PS50293">
    <property type="entry name" value="TPR_REGION"/>
    <property type="match status" value="1"/>
</dbReference>
<reference evidence="3" key="1">
    <citation type="submission" date="2022-11" db="UniProtKB">
        <authorList>
            <consortium name="EnsemblMetazoa"/>
        </authorList>
    </citation>
    <scope>IDENTIFICATION</scope>
</reference>
<dbReference type="Pfam" id="PF13424">
    <property type="entry name" value="TPR_12"/>
    <property type="match status" value="3"/>
</dbReference>
<evidence type="ECO:0000313" key="4">
    <source>
        <dbReference type="Proteomes" id="UP000887567"/>
    </source>
</evidence>
<evidence type="ECO:0000259" key="2">
    <source>
        <dbReference type="Pfam" id="PF12770"/>
    </source>
</evidence>
<dbReference type="Pfam" id="PF13181">
    <property type="entry name" value="TPR_8"/>
    <property type="match status" value="1"/>
</dbReference>
<evidence type="ECO:0000256" key="1">
    <source>
        <dbReference type="PROSITE-ProRule" id="PRU00339"/>
    </source>
</evidence>
<dbReference type="GeneID" id="110242909"/>
<dbReference type="SMART" id="SM00028">
    <property type="entry name" value="TPR"/>
    <property type="match status" value="8"/>
</dbReference>
<organism evidence="3 4">
    <name type="scientific">Exaiptasia diaphana</name>
    <name type="common">Tropical sea anemone</name>
    <name type="synonym">Aiptasia pulchella</name>
    <dbReference type="NCBI Taxonomy" id="2652724"/>
    <lineage>
        <taxon>Eukaryota</taxon>
        <taxon>Metazoa</taxon>
        <taxon>Cnidaria</taxon>
        <taxon>Anthozoa</taxon>
        <taxon>Hexacorallia</taxon>
        <taxon>Actiniaria</taxon>
        <taxon>Aiptasiidae</taxon>
        <taxon>Exaiptasia</taxon>
    </lineage>
</organism>
<dbReference type="InterPro" id="IPR019734">
    <property type="entry name" value="TPR_rpt"/>
</dbReference>
<dbReference type="OrthoDB" id="10040854at2759"/>
<dbReference type="SUPFAM" id="SSF48452">
    <property type="entry name" value="TPR-like"/>
    <property type="match status" value="3"/>
</dbReference>